<evidence type="ECO:0000256" key="1">
    <source>
        <dbReference type="SAM" id="MobiDB-lite"/>
    </source>
</evidence>
<evidence type="ECO:0000313" key="2">
    <source>
        <dbReference type="EMBL" id="OJA11363.1"/>
    </source>
</evidence>
<feature type="region of interest" description="Disordered" evidence="1">
    <location>
        <begin position="1"/>
        <end position="69"/>
    </location>
</feature>
<reference evidence="2 3" key="1">
    <citation type="submission" date="2016-03" db="EMBL/GenBank/DDBJ databases">
        <title>Comparative genomics of the ectomycorrhizal sister species Rhizopogon vinicolor and Rhizopogon vesiculosus (Basidiomycota: Boletales) reveals a divergence of the mating type B locus.</title>
        <authorList>
            <person name="Mujic A.B."/>
            <person name="Kuo A."/>
            <person name="Tritt A."/>
            <person name="Lipzen A."/>
            <person name="Chen C."/>
            <person name="Johnson J."/>
            <person name="Sharma A."/>
            <person name="Barry K."/>
            <person name="Grigoriev I.V."/>
            <person name="Spatafora J.W."/>
        </authorList>
    </citation>
    <scope>NUCLEOTIDE SEQUENCE [LARGE SCALE GENOMIC DNA]</scope>
    <source>
        <strain evidence="2 3">AM-OR11-056</strain>
    </source>
</reference>
<gene>
    <name evidence="2" type="ORF">AZE42_11054</name>
</gene>
<evidence type="ECO:0000313" key="3">
    <source>
        <dbReference type="Proteomes" id="UP000183567"/>
    </source>
</evidence>
<protein>
    <submittedName>
        <fullName evidence="2">Uncharacterized protein</fullName>
    </submittedName>
</protein>
<feature type="compositionally biased region" description="Polar residues" evidence="1">
    <location>
        <begin position="39"/>
        <end position="48"/>
    </location>
</feature>
<keyword evidence="3" id="KW-1185">Reference proteome</keyword>
<organism evidence="2 3">
    <name type="scientific">Rhizopogon vesiculosus</name>
    <dbReference type="NCBI Taxonomy" id="180088"/>
    <lineage>
        <taxon>Eukaryota</taxon>
        <taxon>Fungi</taxon>
        <taxon>Dikarya</taxon>
        <taxon>Basidiomycota</taxon>
        <taxon>Agaricomycotina</taxon>
        <taxon>Agaricomycetes</taxon>
        <taxon>Agaricomycetidae</taxon>
        <taxon>Boletales</taxon>
        <taxon>Suillineae</taxon>
        <taxon>Rhizopogonaceae</taxon>
        <taxon>Rhizopogon</taxon>
    </lineage>
</organism>
<comment type="caution">
    <text evidence="2">The sequence shown here is derived from an EMBL/GenBank/DDBJ whole genome shotgun (WGS) entry which is preliminary data.</text>
</comment>
<feature type="compositionally biased region" description="Pro residues" evidence="1">
    <location>
        <begin position="1"/>
        <end position="14"/>
    </location>
</feature>
<proteinExistence type="predicted"/>
<feature type="compositionally biased region" description="Low complexity" evidence="1">
    <location>
        <begin position="50"/>
        <end position="64"/>
    </location>
</feature>
<dbReference type="AlphaFoldDB" id="A0A1J8PUC8"/>
<dbReference type="Proteomes" id="UP000183567">
    <property type="component" value="Unassembled WGS sequence"/>
</dbReference>
<dbReference type="EMBL" id="LVVM01005100">
    <property type="protein sequence ID" value="OJA11363.1"/>
    <property type="molecule type" value="Genomic_DNA"/>
</dbReference>
<sequence>TTPPPSTNPFPLPPTGTITTSHGPRFQSPPKPVYPPSSAYITTPTTPDVPSLSYSTSTSPASTACDLPQTRTDEHSVLIAIEWSRGREHNASLQDLLDHLAEGHKTGHLFRSKLLNFMKSDANTPATTHMPHAPLLQNLPATLTPPEHPPSRLSKYKRPLPPRASRVASRHLPRQPWHQTEPPVASGTGECIDLRYNRRADVFLQYGWIIERHRRMETSCSACSKD</sequence>
<name>A0A1J8PUC8_9AGAM</name>
<feature type="region of interest" description="Disordered" evidence="1">
    <location>
        <begin position="139"/>
        <end position="189"/>
    </location>
</feature>
<feature type="non-terminal residue" evidence="2">
    <location>
        <position position="1"/>
    </location>
</feature>
<accession>A0A1J8PUC8</accession>